<feature type="domain" description="GGDEF" evidence="3">
    <location>
        <begin position="581"/>
        <end position="716"/>
    </location>
</feature>
<dbReference type="InterPro" id="IPR000160">
    <property type="entry name" value="GGDEF_dom"/>
</dbReference>
<feature type="region of interest" description="Disordered" evidence="1">
    <location>
        <begin position="724"/>
        <end position="743"/>
    </location>
</feature>
<feature type="compositionally biased region" description="Acidic residues" evidence="1">
    <location>
        <begin position="732"/>
        <end position="743"/>
    </location>
</feature>
<dbReference type="Pfam" id="PF00990">
    <property type="entry name" value="GGDEF"/>
    <property type="match status" value="1"/>
</dbReference>
<dbReference type="CDD" id="cd01949">
    <property type="entry name" value="GGDEF"/>
    <property type="match status" value="1"/>
</dbReference>
<evidence type="ECO:0000256" key="1">
    <source>
        <dbReference type="SAM" id="MobiDB-lite"/>
    </source>
</evidence>
<dbReference type="SUPFAM" id="SSF55073">
    <property type="entry name" value="Nucleotide cyclase"/>
    <property type="match status" value="1"/>
</dbReference>
<evidence type="ECO:0000313" key="5">
    <source>
        <dbReference type="Proteomes" id="UP000603234"/>
    </source>
</evidence>
<dbReference type="InterPro" id="IPR029787">
    <property type="entry name" value="Nucleotide_cyclase"/>
</dbReference>
<dbReference type="RefSeq" id="WP_186841997.1">
    <property type="nucleotide sequence ID" value="NZ_WJBC01000007.1"/>
</dbReference>
<accession>A0ABR6WU55</accession>
<reference evidence="4 5" key="1">
    <citation type="journal article" date="2020" name="mSystems">
        <title>Defining Genomic and Predicted Metabolic Features of the Acetobacterium Genus.</title>
        <authorList>
            <person name="Ross D.E."/>
            <person name="Marshall C.W."/>
            <person name="Gulliver D."/>
            <person name="May H.D."/>
            <person name="Norman R.S."/>
        </authorList>
    </citation>
    <scope>NUCLEOTIDE SEQUENCE [LARGE SCALE GENOMIC DNA]</scope>
    <source>
        <strain evidence="4 5">DSM 8238</strain>
    </source>
</reference>
<dbReference type="PANTHER" id="PTHR44757:SF2">
    <property type="entry name" value="BIOFILM ARCHITECTURE MAINTENANCE PROTEIN MBAA"/>
    <property type="match status" value="1"/>
</dbReference>
<feature type="transmembrane region" description="Helical" evidence="2">
    <location>
        <begin position="12"/>
        <end position="37"/>
    </location>
</feature>
<proteinExistence type="predicted"/>
<comment type="caution">
    <text evidence="4">The sequence shown here is derived from an EMBL/GenBank/DDBJ whole genome shotgun (WGS) entry which is preliminary data.</text>
</comment>
<evidence type="ECO:0000256" key="2">
    <source>
        <dbReference type="SAM" id="Phobius"/>
    </source>
</evidence>
<keyword evidence="5" id="KW-1185">Reference proteome</keyword>
<keyword evidence="2" id="KW-0812">Transmembrane</keyword>
<evidence type="ECO:0000259" key="3">
    <source>
        <dbReference type="PROSITE" id="PS50887"/>
    </source>
</evidence>
<evidence type="ECO:0000313" key="4">
    <source>
        <dbReference type="EMBL" id="MBC3804111.1"/>
    </source>
</evidence>
<sequence>MKKTWTLRRQLNILLALIVIFQSLALVFALFISRVYFMLDAEAVRLLNNTTETRAETFDTSVGQMIAGLADESKQLSTRMTDLAQQTGSTPQAIYRDDIAYNESAQIASDALVSILKQDRVTGAFFILNGSNAEKANGQAHSAVYIRNTTPDSEETANYSLEIGPTAVAKSYGMATSIRWDLDMKENEDGSQFDFYEKPFWAGTAYKGSEIERFGYWTKPIDLLKDNQQVVCYTLPVLDQDGNPYGVLGVEIDMPYFSQYYLPDSDLLYHNSFYVIAGMHDQALDLNWFIPGGVLAKTYLKSGEQLPMKALKDEGISETTLNDLGAMYSSMRELKVYSENSPFVDENWTLACFVPSQVLMENSQSVREKLFASIAITTLLAFSGVFVLVYFFTRKISRLSEYVSGLSPYDEIQFKPTGMREIDDLTSAVELFNQSLVTASQTTSKILELSLLPIGGYEVHDSSRNVILTDFLYWLLHIEPGIPVSKEEWKACLNRLRANPMEDHANIYRYDDEQRETQLWLRIIEAKQPSGVVGVIQDVSTEIEENRRLVNELDYDALTHLYSRTALKREVNRKLREKPDKIGAMIFMDLDNLKYINDSFGHEVGDRLIVRAGEIFRYFEPFGGIISRISGDEFAVYLHDFDHPDQVRDIIREFHDQKESFCLRTPDGESRRIRFSSGIAWYPQDADNVTELLKLSDFAMYEAKNTEKGRLFEFNREYYEQTLGEHKGESTDSTEEEPSPCIC</sequence>
<dbReference type="InterPro" id="IPR043128">
    <property type="entry name" value="Rev_trsase/Diguanyl_cyclase"/>
</dbReference>
<feature type="transmembrane region" description="Helical" evidence="2">
    <location>
        <begin position="370"/>
        <end position="392"/>
    </location>
</feature>
<dbReference type="NCBIfam" id="TIGR00254">
    <property type="entry name" value="GGDEF"/>
    <property type="match status" value="1"/>
</dbReference>
<dbReference type="PANTHER" id="PTHR44757">
    <property type="entry name" value="DIGUANYLATE CYCLASE DGCP"/>
    <property type="match status" value="1"/>
</dbReference>
<dbReference type="SMART" id="SM00267">
    <property type="entry name" value="GGDEF"/>
    <property type="match status" value="1"/>
</dbReference>
<gene>
    <name evidence="4" type="ORF">GH808_06630</name>
</gene>
<dbReference type="InterPro" id="IPR052155">
    <property type="entry name" value="Biofilm_reg_signaling"/>
</dbReference>
<protein>
    <submittedName>
        <fullName evidence="4">Diguanylate cyclase</fullName>
    </submittedName>
</protein>
<dbReference type="Gene3D" id="3.30.70.270">
    <property type="match status" value="1"/>
</dbReference>
<dbReference type="EMBL" id="WJBC01000007">
    <property type="protein sequence ID" value="MBC3804111.1"/>
    <property type="molecule type" value="Genomic_DNA"/>
</dbReference>
<keyword evidence="2" id="KW-1133">Transmembrane helix</keyword>
<name>A0ABR6WU55_9FIRM</name>
<organism evidence="4 5">
    <name type="scientific">Acetobacterium fimetarium</name>
    <dbReference type="NCBI Taxonomy" id="52691"/>
    <lineage>
        <taxon>Bacteria</taxon>
        <taxon>Bacillati</taxon>
        <taxon>Bacillota</taxon>
        <taxon>Clostridia</taxon>
        <taxon>Eubacteriales</taxon>
        <taxon>Eubacteriaceae</taxon>
        <taxon>Acetobacterium</taxon>
    </lineage>
</organism>
<dbReference type="PROSITE" id="PS50887">
    <property type="entry name" value="GGDEF"/>
    <property type="match status" value="1"/>
</dbReference>
<dbReference type="Proteomes" id="UP000603234">
    <property type="component" value="Unassembled WGS sequence"/>
</dbReference>
<keyword evidence="2" id="KW-0472">Membrane</keyword>